<accession>A0A5J5EIE2</accession>
<comment type="caution">
    <text evidence="2">The sequence shown here is derived from an EMBL/GenBank/DDBJ whole genome shotgun (WGS) entry which is preliminary data.</text>
</comment>
<dbReference type="Proteomes" id="UP000326924">
    <property type="component" value="Unassembled WGS sequence"/>
</dbReference>
<evidence type="ECO:0000313" key="3">
    <source>
        <dbReference type="Proteomes" id="UP000326924"/>
    </source>
</evidence>
<sequence length="207" mass="23235">MAWKEKSASDRIRRKREERRAFAPTLWESEAKPPEIEAAPASRSLEGQSMLVCAKSSRLIDIAKDHRQRNTSIHSEDAHNSPRRISSFRKRAHARTSQMLRGLFITPKILAPDAHQNSGHRRSDNVCHSITHSSNPHCLPPTLQFIIQHPTAPKRASNEPQPIIRPRPVCTISSTSRTISPVSVSRACGVWRRVGVVAIVDCLSRIP</sequence>
<name>A0A5J5EIE2_9PEZI</name>
<dbReference type="AlphaFoldDB" id="A0A5J5EIE2"/>
<feature type="compositionally biased region" description="Basic and acidic residues" evidence="1">
    <location>
        <begin position="1"/>
        <end position="11"/>
    </location>
</feature>
<keyword evidence="3" id="KW-1185">Reference proteome</keyword>
<feature type="region of interest" description="Disordered" evidence="1">
    <location>
        <begin position="1"/>
        <end position="44"/>
    </location>
</feature>
<proteinExistence type="predicted"/>
<evidence type="ECO:0000313" key="2">
    <source>
        <dbReference type="EMBL" id="KAA8895435.1"/>
    </source>
</evidence>
<organism evidence="2 3">
    <name type="scientific">Sphaerosporella brunnea</name>
    <dbReference type="NCBI Taxonomy" id="1250544"/>
    <lineage>
        <taxon>Eukaryota</taxon>
        <taxon>Fungi</taxon>
        <taxon>Dikarya</taxon>
        <taxon>Ascomycota</taxon>
        <taxon>Pezizomycotina</taxon>
        <taxon>Pezizomycetes</taxon>
        <taxon>Pezizales</taxon>
        <taxon>Pyronemataceae</taxon>
        <taxon>Sphaerosporella</taxon>
    </lineage>
</organism>
<dbReference type="InParanoid" id="A0A5J5EIE2"/>
<reference evidence="2 3" key="1">
    <citation type="submission" date="2019-09" db="EMBL/GenBank/DDBJ databases">
        <title>Draft genome of the ectomycorrhizal ascomycete Sphaerosporella brunnea.</title>
        <authorList>
            <consortium name="DOE Joint Genome Institute"/>
            <person name="Benucci G.M."/>
            <person name="Marozzi G."/>
            <person name="Antonielli L."/>
            <person name="Sanchez S."/>
            <person name="Marco P."/>
            <person name="Wang X."/>
            <person name="Falini L.B."/>
            <person name="Barry K."/>
            <person name="Haridas S."/>
            <person name="Lipzen A."/>
            <person name="Labutti K."/>
            <person name="Grigoriev I.V."/>
            <person name="Murat C."/>
            <person name="Martin F."/>
            <person name="Albertini E."/>
            <person name="Donnini D."/>
            <person name="Bonito G."/>
        </authorList>
    </citation>
    <scope>NUCLEOTIDE SEQUENCE [LARGE SCALE GENOMIC DNA]</scope>
    <source>
        <strain evidence="2 3">Sb_GMNB300</strain>
    </source>
</reference>
<protein>
    <submittedName>
        <fullName evidence="2">Uncharacterized protein</fullName>
    </submittedName>
</protein>
<evidence type="ECO:0000256" key="1">
    <source>
        <dbReference type="SAM" id="MobiDB-lite"/>
    </source>
</evidence>
<dbReference type="EMBL" id="VXIS01000265">
    <property type="protein sequence ID" value="KAA8895435.1"/>
    <property type="molecule type" value="Genomic_DNA"/>
</dbReference>
<gene>
    <name evidence="2" type="ORF">FN846DRAFT_339246</name>
</gene>
<feature type="region of interest" description="Disordered" evidence="1">
    <location>
        <begin position="66"/>
        <end position="85"/>
    </location>
</feature>